<dbReference type="Pfam" id="PF07509">
    <property type="entry name" value="DUF1523"/>
    <property type="match status" value="1"/>
</dbReference>
<proteinExistence type="predicted"/>
<organism evidence="2 3">
    <name type="scientific">Campylobacter massiliensis</name>
    <dbReference type="NCBI Taxonomy" id="2762557"/>
    <lineage>
        <taxon>Bacteria</taxon>
        <taxon>Pseudomonadati</taxon>
        <taxon>Campylobacterota</taxon>
        <taxon>Epsilonproteobacteria</taxon>
        <taxon>Campylobacterales</taxon>
        <taxon>Campylobacteraceae</taxon>
        <taxon>Campylobacter</taxon>
    </lineage>
</organism>
<dbReference type="InterPro" id="IPR011088">
    <property type="entry name" value="Phage_phiNM3_A0EWY4"/>
</dbReference>
<keyword evidence="3" id="KW-1185">Reference proteome</keyword>
<dbReference type="AlphaFoldDB" id="A0A842J469"/>
<comment type="caution">
    <text evidence="2">The sequence shown here is derived from an EMBL/GenBank/DDBJ whole genome shotgun (WGS) entry which is preliminary data.</text>
</comment>
<accession>A0A842J469</accession>
<dbReference type="Proteomes" id="UP000552683">
    <property type="component" value="Unassembled WGS sequence"/>
</dbReference>
<dbReference type="RefSeq" id="WP_185898214.1">
    <property type="nucleotide sequence ID" value="NZ_JACLZK010000001.1"/>
</dbReference>
<feature type="transmembrane region" description="Helical" evidence="1">
    <location>
        <begin position="12"/>
        <end position="31"/>
    </location>
</feature>
<keyword evidence="1" id="KW-0472">Membrane</keyword>
<feature type="transmembrane region" description="Helical" evidence="1">
    <location>
        <begin position="149"/>
        <end position="169"/>
    </location>
</feature>
<keyword evidence="1" id="KW-1133">Transmembrane helix</keyword>
<keyword evidence="1" id="KW-0812">Transmembrane</keyword>
<evidence type="ECO:0000313" key="2">
    <source>
        <dbReference type="EMBL" id="MBC2882616.1"/>
    </source>
</evidence>
<gene>
    <name evidence="2" type="ORF">H7R39_04975</name>
</gene>
<sequence>MQKFKKYIRNFIFGFLFALHVTVFAAINYAFPHYDEAIITGGEVKRMDKDGFIDAQNPADGPTRDVYFIYTREINGTKVMPYRNEDTGWGLPLYFKFNSADVQAAAQSLVGEGRAQIKYYGWRIAVLDMFRNAVSVKKLKEGETRANPIFSYIFYALTAVSFAVCAVFVRRKFKDEPSSNL</sequence>
<dbReference type="EMBL" id="JACLZK010000001">
    <property type="protein sequence ID" value="MBC2882616.1"/>
    <property type="molecule type" value="Genomic_DNA"/>
</dbReference>
<reference evidence="2 3" key="1">
    <citation type="submission" date="2020-08" db="EMBL/GenBank/DDBJ databases">
        <title>Complete genome and description of Campylobacter massiliensis Marseille-Q3452 sp. nov.</title>
        <authorList>
            <person name="Antezack A."/>
        </authorList>
    </citation>
    <scope>NUCLEOTIDE SEQUENCE [LARGE SCALE GENOMIC DNA]</scope>
    <source>
        <strain evidence="2 3">Marseille-Q3452</strain>
    </source>
</reference>
<name>A0A842J469_9BACT</name>
<evidence type="ECO:0000256" key="1">
    <source>
        <dbReference type="SAM" id="Phobius"/>
    </source>
</evidence>
<evidence type="ECO:0000313" key="3">
    <source>
        <dbReference type="Proteomes" id="UP000552683"/>
    </source>
</evidence>
<protein>
    <submittedName>
        <fullName evidence="2">DUF1523 family protein</fullName>
    </submittedName>
</protein>